<dbReference type="VEuPathDB" id="VectorBase:ASIC017084"/>
<accession>A0A084WFS6</accession>
<evidence type="ECO:0000313" key="3">
    <source>
        <dbReference type="EnsemblMetazoa" id="ASIC017084-PA"/>
    </source>
</evidence>
<feature type="compositionally biased region" description="Low complexity" evidence="1">
    <location>
        <begin position="9"/>
        <end position="20"/>
    </location>
</feature>
<evidence type="ECO:0000256" key="1">
    <source>
        <dbReference type="SAM" id="MobiDB-lite"/>
    </source>
</evidence>
<keyword evidence="4" id="KW-1185">Reference proteome</keyword>
<name>A0A084WFS6_ANOSI</name>
<dbReference type="Proteomes" id="UP000030765">
    <property type="component" value="Unassembled WGS sequence"/>
</dbReference>
<protein>
    <submittedName>
        <fullName evidence="2">AGAP000906-PA-like protein</fullName>
    </submittedName>
</protein>
<gene>
    <name evidence="2" type="ORF">ZHAS_00017084</name>
</gene>
<feature type="region of interest" description="Disordered" evidence="1">
    <location>
        <begin position="1"/>
        <end position="50"/>
    </location>
</feature>
<dbReference type="EMBL" id="ATLV01023392">
    <property type="status" value="NOT_ANNOTATED_CDS"/>
    <property type="molecule type" value="Genomic_DNA"/>
</dbReference>
<evidence type="ECO:0000313" key="4">
    <source>
        <dbReference type="Proteomes" id="UP000030765"/>
    </source>
</evidence>
<dbReference type="EnsemblMetazoa" id="ASIC017084-RA">
    <property type="protein sequence ID" value="ASIC017084-PA"/>
    <property type="gene ID" value="ASIC017084"/>
</dbReference>
<sequence length="50" mass="5326">MESQDGSAVTTRTTVTTKTVASAGPKPMSPFAKFRQLDKQNSLSSQSPPK</sequence>
<evidence type="ECO:0000313" key="2">
    <source>
        <dbReference type="EMBL" id="KFB49070.1"/>
    </source>
</evidence>
<dbReference type="AlphaFoldDB" id="A0A084WFS6"/>
<dbReference type="STRING" id="74873.A0A084WFS6"/>
<dbReference type="OrthoDB" id="8123639at2759"/>
<reference evidence="3" key="2">
    <citation type="submission" date="2020-05" db="UniProtKB">
        <authorList>
            <consortium name="EnsemblMetazoa"/>
        </authorList>
    </citation>
    <scope>IDENTIFICATION</scope>
</reference>
<organism evidence="2">
    <name type="scientific">Anopheles sinensis</name>
    <name type="common">Mosquito</name>
    <dbReference type="NCBI Taxonomy" id="74873"/>
    <lineage>
        <taxon>Eukaryota</taxon>
        <taxon>Metazoa</taxon>
        <taxon>Ecdysozoa</taxon>
        <taxon>Arthropoda</taxon>
        <taxon>Hexapoda</taxon>
        <taxon>Insecta</taxon>
        <taxon>Pterygota</taxon>
        <taxon>Neoptera</taxon>
        <taxon>Endopterygota</taxon>
        <taxon>Diptera</taxon>
        <taxon>Nematocera</taxon>
        <taxon>Culicoidea</taxon>
        <taxon>Culicidae</taxon>
        <taxon>Anophelinae</taxon>
        <taxon>Anopheles</taxon>
    </lineage>
</organism>
<reference evidence="2 4" key="1">
    <citation type="journal article" date="2014" name="BMC Genomics">
        <title>Genome sequence of Anopheles sinensis provides insight into genetics basis of mosquito competence for malaria parasites.</title>
        <authorList>
            <person name="Zhou D."/>
            <person name="Zhang D."/>
            <person name="Ding G."/>
            <person name="Shi L."/>
            <person name="Hou Q."/>
            <person name="Ye Y."/>
            <person name="Xu Y."/>
            <person name="Zhou H."/>
            <person name="Xiong C."/>
            <person name="Li S."/>
            <person name="Yu J."/>
            <person name="Hong S."/>
            <person name="Yu X."/>
            <person name="Zou P."/>
            <person name="Chen C."/>
            <person name="Chang X."/>
            <person name="Wang W."/>
            <person name="Lv Y."/>
            <person name="Sun Y."/>
            <person name="Ma L."/>
            <person name="Shen B."/>
            <person name="Zhu C."/>
        </authorList>
    </citation>
    <scope>NUCLEOTIDE SEQUENCE [LARGE SCALE GENOMIC DNA]</scope>
</reference>
<feature type="compositionally biased region" description="Polar residues" evidence="1">
    <location>
        <begin position="39"/>
        <end position="50"/>
    </location>
</feature>
<dbReference type="EMBL" id="KE525342">
    <property type="protein sequence ID" value="KFB49070.1"/>
    <property type="molecule type" value="Genomic_DNA"/>
</dbReference>
<proteinExistence type="predicted"/>